<evidence type="ECO:0000313" key="2">
    <source>
        <dbReference type="Proteomes" id="UP001604277"/>
    </source>
</evidence>
<keyword evidence="2" id="KW-1185">Reference proteome</keyword>
<reference evidence="2" key="1">
    <citation type="submission" date="2024-07" db="EMBL/GenBank/DDBJ databases">
        <title>Two chromosome-level genome assemblies of Korean endemic species Abeliophyllum distichum and Forsythia ovata (Oleaceae).</title>
        <authorList>
            <person name="Jang H."/>
        </authorList>
    </citation>
    <scope>NUCLEOTIDE SEQUENCE [LARGE SCALE GENOMIC DNA]</scope>
</reference>
<name>A0ABD1WBF7_9LAMI</name>
<dbReference type="AlphaFoldDB" id="A0ABD1WBF7"/>
<proteinExistence type="predicted"/>
<accession>A0ABD1WBF7</accession>
<gene>
    <name evidence="1" type="ORF">Fot_15326</name>
</gene>
<dbReference type="Proteomes" id="UP001604277">
    <property type="component" value="Unassembled WGS sequence"/>
</dbReference>
<dbReference type="EMBL" id="JBFOLJ010000004">
    <property type="protein sequence ID" value="KAL2546093.1"/>
    <property type="molecule type" value="Genomic_DNA"/>
</dbReference>
<organism evidence="1 2">
    <name type="scientific">Forsythia ovata</name>
    <dbReference type="NCBI Taxonomy" id="205694"/>
    <lineage>
        <taxon>Eukaryota</taxon>
        <taxon>Viridiplantae</taxon>
        <taxon>Streptophyta</taxon>
        <taxon>Embryophyta</taxon>
        <taxon>Tracheophyta</taxon>
        <taxon>Spermatophyta</taxon>
        <taxon>Magnoliopsida</taxon>
        <taxon>eudicotyledons</taxon>
        <taxon>Gunneridae</taxon>
        <taxon>Pentapetalae</taxon>
        <taxon>asterids</taxon>
        <taxon>lamiids</taxon>
        <taxon>Lamiales</taxon>
        <taxon>Oleaceae</taxon>
        <taxon>Forsythieae</taxon>
        <taxon>Forsythia</taxon>
    </lineage>
</organism>
<evidence type="ECO:0000313" key="1">
    <source>
        <dbReference type="EMBL" id="KAL2546093.1"/>
    </source>
</evidence>
<sequence>MVAEMKMKCSTPHFTFNIAWGVPSPLAKLGVAIRSGMSHLNSFHRKVMSRVESNLTSTPFIGFALDNDAKVGDQISSTPFIGFDLDRCEPLDPKNQFQPLICEAIYAFERERRESHL</sequence>
<protein>
    <submittedName>
        <fullName evidence="1">Uncharacterized protein</fullName>
    </submittedName>
</protein>
<comment type="caution">
    <text evidence="1">The sequence shown here is derived from an EMBL/GenBank/DDBJ whole genome shotgun (WGS) entry which is preliminary data.</text>
</comment>